<evidence type="ECO:0008006" key="4">
    <source>
        <dbReference type="Google" id="ProtNLM"/>
    </source>
</evidence>
<name>A0A9W8DTD6_9FUNG</name>
<proteinExistence type="inferred from homology"/>
<gene>
    <name evidence="2" type="ORF">H4219_003146</name>
</gene>
<dbReference type="EMBL" id="JANBPU010000069">
    <property type="protein sequence ID" value="KAJ1917513.1"/>
    <property type="molecule type" value="Genomic_DNA"/>
</dbReference>
<organism evidence="2 3">
    <name type="scientific">Mycoemilia scoparia</name>
    <dbReference type="NCBI Taxonomy" id="417184"/>
    <lineage>
        <taxon>Eukaryota</taxon>
        <taxon>Fungi</taxon>
        <taxon>Fungi incertae sedis</taxon>
        <taxon>Zoopagomycota</taxon>
        <taxon>Kickxellomycotina</taxon>
        <taxon>Kickxellomycetes</taxon>
        <taxon>Kickxellales</taxon>
        <taxon>Kickxellaceae</taxon>
        <taxon>Mycoemilia</taxon>
    </lineage>
</organism>
<comment type="caution">
    <text evidence="2">The sequence shown here is derived from an EMBL/GenBank/DDBJ whole genome shotgun (WGS) entry which is preliminary data.</text>
</comment>
<protein>
    <recommendedName>
        <fullName evidence="4">Secondary thiamine-phosphate synthase enzyme</fullName>
    </recommendedName>
</protein>
<dbReference type="SUPFAM" id="SSF111038">
    <property type="entry name" value="YjbQ-like"/>
    <property type="match status" value="1"/>
</dbReference>
<dbReference type="PROSITE" id="PS01314">
    <property type="entry name" value="UPF0047"/>
    <property type="match status" value="1"/>
</dbReference>
<evidence type="ECO:0000313" key="2">
    <source>
        <dbReference type="EMBL" id="KAJ1917513.1"/>
    </source>
</evidence>
<keyword evidence="3" id="KW-1185">Reference proteome</keyword>
<dbReference type="OrthoDB" id="10255963at2759"/>
<dbReference type="PANTHER" id="PTHR30615">
    <property type="entry name" value="UNCHARACTERIZED PROTEIN YJBQ-RELATED"/>
    <property type="match status" value="1"/>
</dbReference>
<dbReference type="Proteomes" id="UP001150538">
    <property type="component" value="Unassembled WGS sequence"/>
</dbReference>
<reference evidence="2" key="1">
    <citation type="submission" date="2022-07" db="EMBL/GenBank/DDBJ databases">
        <title>Phylogenomic reconstructions and comparative analyses of Kickxellomycotina fungi.</title>
        <authorList>
            <person name="Reynolds N.K."/>
            <person name="Stajich J.E."/>
            <person name="Barry K."/>
            <person name="Grigoriev I.V."/>
            <person name="Crous P."/>
            <person name="Smith M.E."/>
        </authorList>
    </citation>
    <scope>NUCLEOTIDE SEQUENCE</scope>
    <source>
        <strain evidence="2">NBRC 100468</strain>
    </source>
</reference>
<sequence length="140" mass="15886">MAWYQKTLTLQSRSRGCYLVTDEITRAISSSLKQYKVGIANIFRNSASLTLNENYDPDVRTDMEMMLNRLAPENAPYIHTMEGPDDMPGHVKSSLFGVSLNIPIKDGKLALGTWQGIWLCEHRDYPHSRNVVVTIQGEKK</sequence>
<dbReference type="Gene3D" id="2.60.120.460">
    <property type="entry name" value="YjbQ-like"/>
    <property type="match status" value="1"/>
</dbReference>
<dbReference type="PIRSF" id="PIRSF004681">
    <property type="entry name" value="UCP004681"/>
    <property type="match status" value="1"/>
</dbReference>
<dbReference type="InterPro" id="IPR035917">
    <property type="entry name" value="YjbQ-like_sf"/>
</dbReference>
<comment type="similarity">
    <text evidence="1">Belongs to the UPF0047 family.</text>
</comment>
<dbReference type="NCBIfam" id="TIGR00149">
    <property type="entry name" value="TIGR00149_YjbQ"/>
    <property type="match status" value="1"/>
</dbReference>
<dbReference type="Pfam" id="PF01894">
    <property type="entry name" value="YjbQ"/>
    <property type="match status" value="1"/>
</dbReference>
<dbReference type="InterPro" id="IPR001602">
    <property type="entry name" value="UPF0047_YjbQ-like"/>
</dbReference>
<evidence type="ECO:0000256" key="1">
    <source>
        <dbReference type="ARBA" id="ARBA00005534"/>
    </source>
</evidence>
<evidence type="ECO:0000313" key="3">
    <source>
        <dbReference type="Proteomes" id="UP001150538"/>
    </source>
</evidence>
<accession>A0A9W8DTD6</accession>
<dbReference type="AlphaFoldDB" id="A0A9W8DTD6"/>
<dbReference type="PANTHER" id="PTHR30615:SF8">
    <property type="entry name" value="UPF0047 PROTEIN C4A8.02C"/>
    <property type="match status" value="1"/>
</dbReference>